<dbReference type="EMBL" id="CP071793">
    <property type="protein sequence ID" value="QTD50838.1"/>
    <property type="molecule type" value="Genomic_DNA"/>
</dbReference>
<dbReference type="GO" id="GO:0004177">
    <property type="term" value="F:aminopeptidase activity"/>
    <property type="evidence" value="ECO:0007669"/>
    <property type="project" value="UniProtKB-KW"/>
</dbReference>
<keyword evidence="3" id="KW-0479">Metal-binding</keyword>
<protein>
    <submittedName>
        <fullName evidence="10">M28 family peptidase</fullName>
    </submittedName>
</protein>
<evidence type="ECO:0000313" key="10">
    <source>
        <dbReference type="EMBL" id="QTD50838.1"/>
    </source>
</evidence>
<name>A0A8A4TPE2_SULCO</name>
<dbReference type="InterPro" id="IPR045175">
    <property type="entry name" value="M28_fam"/>
</dbReference>
<evidence type="ECO:0000256" key="6">
    <source>
        <dbReference type="ARBA" id="ARBA00022833"/>
    </source>
</evidence>
<dbReference type="AlphaFoldDB" id="A0A8A4TPE2"/>
<dbReference type="Gene3D" id="3.40.630.10">
    <property type="entry name" value="Zn peptidases"/>
    <property type="match status" value="2"/>
</dbReference>
<keyword evidence="6" id="KW-0862">Zinc</keyword>
<feature type="signal peptide" evidence="8">
    <location>
        <begin position="1"/>
        <end position="23"/>
    </location>
</feature>
<dbReference type="Pfam" id="PF04389">
    <property type="entry name" value="Peptidase_M28"/>
    <property type="match status" value="1"/>
</dbReference>
<dbReference type="InterPro" id="IPR046450">
    <property type="entry name" value="PA_dom_sf"/>
</dbReference>
<dbReference type="Gene3D" id="3.50.30.30">
    <property type="match status" value="1"/>
</dbReference>
<evidence type="ECO:0000256" key="4">
    <source>
        <dbReference type="ARBA" id="ARBA00022729"/>
    </source>
</evidence>
<dbReference type="SUPFAM" id="SSF52025">
    <property type="entry name" value="PA domain"/>
    <property type="match status" value="1"/>
</dbReference>
<evidence type="ECO:0000256" key="8">
    <source>
        <dbReference type="SAM" id="SignalP"/>
    </source>
</evidence>
<feature type="chain" id="PRO_5035225402" evidence="8">
    <location>
        <begin position="24"/>
        <end position="573"/>
    </location>
</feature>
<keyword evidence="11" id="KW-1185">Reference proteome</keyword>
<dbReference type="PANTHER" id="PTHR12147">
    <property type="entry name" value="METALLOPEPTIDASE M28 FAMILY MEMBER"/>
    <property type="match status" value="1"/>
</dbReference>
<dbReference type="InterPro" id="IPR007484">
    <property type="entry name" value="Peptidase_M28"/>
</dbReference>
<evidence type="ECO:0000256" key="1">
    <source>
        <dbReference type="ARBA" id="ARBA00022438"/>
    </source>
</evidence>
<dbReference type="GO" id="GO:0046872">
    <property type="term" value="F:metal ion binding"/>
    <property type="evidence" value="ECO:0007669"/>
    <property type="project" value="UniProtKB-KW"/>
</dbReference>
<dbReference type="PROSITE" id="PS51257">
    <property type="entry name" value="PROKAR_LIPOPROTEIN"/>
    <property type="match status" value="1"/>
</dbReference>
<keyword evidence="4 8" id="KW-0732">Signal</keyword>
<accession>A0A8A4TPE2</accession>
<dbReference type="RefSeq" id="WP_237380914.1">
    <property type="nucleotide sequence ID" value="NZ_CP071793.1"/>
</dbReference>
<dbReference type="SUPFAM" id="SSF53187">
    <property type="entry name" value="Zn-dependent exopeptidases"/>
    <property type="match status" value="1"/>
</dbReference>
<evidence type="ECO:0000256" key="2">
    <source>
        <dbReference type="ARBA" id="ARBA00022670"/>
    </source>
</evidence>
<feature type="domain" description="Peptidase M28" evidence="9">
    <location>
        <begin position="319"/>
        <end position="526"/>
    </location>
</feature>
<evidence type="ECO:0000313" key="11">
    <source>
        <dbReference type="Proteomes" id="UP000663929"/>
    </source>
</evidence>
<keyword evidence="1" id="KW-0031">Aminopeptidase</keyword>
<evidence type="ECO:0000256" key="7">
    <source>
        <dbReference type="SAM" id="MobiDB-lite"/>
    </source>
</evidence>
<dbReference type="Proteomes" id="UP000663929">
    <property type="component" value="Chromosome"/>
</dbReference>
<dbReference type="PANTHER" id="PTHR12147:SF56">
    <property type="entry name" value="AMINOPEPTIDASE YDR415C-RELATED"/>
    <property type="match status" value="1"/>
</dbReference>
<gene>
    <name evidence="10" type="ORF">J3U87_00085</name>
</gene>
<dbReference type="GO" id="GO:0008235">
    <property type="term" value="F:metalloexopeptidase activity"/>
    <property type="evidence" value="ECO:0007669"/>
    <property type="project" value="InterPro"/>
</dbReference>
<evidence type="ECO:0000256" key="5">
    <source>
        <dbReference type="ARBA" id="ARBA00022801"/>
    </source>
</evidence>
<proteinExistence type="predicted"/>
<evidence type="ECO:0000259" key="9">
    <source>
        <dbReference type="Pfam" id="PF04389"/>
    </source>
</evidence>
<sequence>MMKWLLVVCMGLLMACGSTPPSASNETAHEKKPEPAATPVTKELIEKAAGMIDAKRIEDGVKILAHDDMMGRATGTEGERKAAEWIAAQYESIGLKPLAGDSFFQKVQLIGMKKNAETSSLTLRGDKGELKYENGKTLTWWSTAQKEKVAIEKAPLVFVGYGVDAPEHQWDDYKGLDAKGKILVFLNNDPDIEGEPDAFGGEARTYYGRYTYKFEQAMSRGAAGAIIIHTTHSAGYGWEVIGTSGSRESFAVKLPDTGFQLDMLAWMHQDLVNQIAAMVGSDLDAWFKAANKRDFQPVPLPVTLDATMEVALRETEGQNVVGLWEGSDPTLKDEIVIFSAHYDHLGVKDDGSVYNGAWDNALGTAAIIDIARAFAESGLRPRRSIAFLACSAEERGLLGSFWFTANPPVPLKRFVANLNIDMPQILGMTHDIGAIGYESNSLGEVLQSIAAETPVTLADGTSEPMVVKGDPNPNAGSFYRSDQANFVKAGVPAIYFVPGKSYVETPSTDPSQYHTDHYHKVSDVITEHWDLSGCVRDMRVILRLTTAVAMADEMPRWQPGNEFEGAWKKLHGR</sequence>
<reference evidence="10" key="1">
    <citation type="submission" date="2021-03" db="EMBL/GenBank/DDBJ databases">
        <title>Acanthopleuribacteraceae sp. M133.</title>
        <authorList>
            <person name="Wang G."/>
        </authorList>
    </citation>
    <scope>NUCLEOTIDE SEQUENCE</scope>
    <source>
        <strain evidence="10">M133</strain>
    </source>
</reference>
<dbReference type="KEGG" id="scor:J3U87_00085"/>
<feature type="region of interest" description="Disordered" evidence="7">
    <location>
        <begin position="20"/>
        <end position="39"/>
    </location>
</feature>
<keyword evidence="2" id="KW-0645">Protease</keyword>
<organism evidence="10 11">
    <name type="scientific">Sulfidibacter corallicola</name>
    <dbReference type="NCBI Taxonomy" id="2818388"/>
    <lineage>
        <taxon>Bacteria</taxon>
        <taxon>Pseudomonadati</taxon>
        <taxon>Acidobacteriota</taxon>
        <taxon>Holophagae</taxon>
        <taxon>Acanthopleuribacterales</taxon>
        <taxon>Acanthopleuribacteraceae</taxon>
        <taxon>Sulfidibacter</taxon>
    </lineage>
</organism>
<evidence type="ECO:0000256" key="3">
    <source>
        <dbReference type="ARBA" id="ARBA00022723"/>
    </source>
</evidence>
<keyword evidence="5" id="KW-0378">Hydrolase</keyword>
<dbReference type="GO" id="GO:0006508">
    <property type="term" value="P:proteolysis"/>
    <property type="evidence" value="ECO:0007669"/>
    <property type="project" value="UniProtKB-KW"/>
</dbReference>